<dbReference type="Pfam" id="PF05191">
    <property type="entry name" value="ADK_lid"/>
    <property type="match status" value="1"/>
</dbReference>
<dbReference type="Gene3D" id="3.40.50.300">
    <property type="entry name" value="P-loop containing nucleotide triphosphate hydrolases"/>
    <property type="match status" value="1"/>
</dbReference>
<dbReference type="PANTHER" id="PTHR23359">
    <property type="entry name" value="NUCLEOTIDE KINASE"/>
    <property type="match status" value="1"/>
</dbReference>
<dbReference type="GO" id="GO:0008270">
    <property type="term" value="F:zinc ion binding"/>
    <property type="evidence" value="ECO:0007669"/>
    <property type="project" value="UniProtKB-UniRule"/>
</dbReference>
<dbReference type="InterPro" id="IPR027417">
    <property type="entry name" value="P-loop_NTPase"/>
</dbReference>
<feature type="binding site" evidence="4">
    <location>
        <position position="127"/>
    </location>
    <ligand>
        <name>ATP</name>
        <dbReference type="ChEBI" id="CHEBI:30616"/>
    </ligand>
</feature>
<keyword evidence="4" id="KW-0862">Zinc</keyword>
<dbReference type="HAMAP" id="MF_00235">
    <property type="entry name" value="Adenylate_kinase_Adk"/>
    <property type="match status" value="1"/>
</dbReference>
<dbReference type="EC" id="2.7.4.3" evidence="4 6"/>
<dbReference type="GO" id="GO:0004017">
    <property type="term" value="F:AMP kinase activity"/>
    <property type="evidence" value="ECO:0007669"/>
    <property type="project" value="UniProtKB-UniRule"/>
</dbReference>
<dbReference type="OrthoDB" id="31230at2157"/>
<feature type="binding site" evidence="4">
    <location>
        <position position="198"/>
    </location>
    <ligand>
        <name>ATP</name>
        <dbReference type="ChEBI" id="CHEBI:30616"/>
    </ligand>
</feature>
<dbReference type="PRINTS" id="PR00094">
    <property type="entry name" value="ADENYLTKNASE"/>
</dbReference>
<protein>
    <recommendedName>
        <fullName evidence="4 6">Adenylate kinase</fullName>
        <shortName evidence="4">AK</shortName>
        <ecNumber evidence="4 6">2.7.4.3</ecNumber>
    </recommendedName>
    <alternativeName>
        <fullName evidence="4">ATP-AMP transphosphorylase</fullName>
    </alternativeName>
    <alternativeName>
        <fullName evidence="4">ATP:AMP phosphotransferase</fullName>
    </alternativeName>
    <alternativeName>
        <fullName evidence="4">Adenylate monophosphate kinase</fullName>
    </alternativeName>
</protein>
<dbReference type="GO" id="GO:0044209">
    <property type="term" value="P:AMP salvage"/>
    <property type="evidence" value="ECO:0007669"/>
    <property type="project" value="UniProtKB-UniRule"/>
</dbReference>
<evidence type="ECO:0000256" key="3">
    <source>
        <dbReference type="ARBA" id="ARBA00022777"/>
    </source>
</evidence>
<feature type="binding site" evidence="4">
    <location>
        <position position="132"/>
    </location>
    <ligand>
        <name>Zn(2+)</name>
        <dbReference type="ChEBI" id="CHEBI:29105"/>
        <note>structural</note>
    </ligand>
</feature>
<comment type="subunit">
    <text evidence="4 6">Monomer.</text>
</comment>
<reference evidence="9" key="1">
    <citation type="submission" date="2016-10" db="EMBL/GenBank/DDBJ databases">
        <authorList>
            <person name="Varghese N."/>
            <person name="Submissions S."/>
        </authorList>
    </citation>
    <scope>NUCLEOTIDE SEQUENCE [LARGE SCALE GENOMIC DNA]</scope>
    <source>
        <strain evidence="9">Mob M</strain>
    </source>
</reference>
<comment type="subcellular location">
    <subcellularLocation>
        <location evidence="4 6">Cytoplasm</location>
    </subcellularLocation>
</comment>
<keyword evidence="4" id="KW-0479">Metal-binding</keyword>
<keyword evidence="2 4" id="KW-0547">Nucleotide-binding</keyword>
<dbReference type="InterPro" id="IPR007862">
    <property type="entry name" value="Adenylate_kinase_lid-dom"/>
</dbReference>
<feature type="binding site" evidence="4">
    <location>
        <position position="152"/>
    </location>
    <ligand>
        <name>Zn(2+)</name>
        <dbReference type="ChEBI" id="CHEBI:29105"/>
        <note>structural</note>
    </ligand>
</feature>
<organism evidence="8 9">
    <name type="scientific">Methanolobus profundi</name>
    <dbReference type="NCBI Taxonomy" id="487685"/>
    <lineage>
        <taxon>Archaea</taxon>
        <taxon>Methanobacteriati</taxon>
        <taxon>Methanobacteriota</taxon>
        <taxon>Stenosarchaea group</taxon>
        <taxon>Methanomicrobia</taxon>
        <taxon>Methanosarcinales</taxon>
        <taxon>Methanosarcinaceae</taxon>
        <taxon>Methanolobus</taxon>
    </lineage>
</organism>
<evidence type="ECO:0000259" key="7">
    <source>
        <dbReference type="Pfam" id="PF05191"/>
    </source>
</evidence>
<dbReference type="Proteomes" id="UP000198535">
    <property type="component" value="Unassembled WGS sequence"/>
</dbReference>
<dbReference type="InterPro" id="IPR033690">
    <property type="entry name" value="Adenylat_kinase_CS"/>
</dbReference>
<feature type="binding site" evidence="4">
    <location>
        <position position="36"/>
    </location>
    <ligand>
        <name>AMP</name>
        <dbReference type="ChEBI" id="CHEBI:456215"/>
    </ligand>
</feature>
<feature type="binding site" evidence="4">
    <location>
        <position position="170"/>
    </location>
    <ligand>
        <name>AMP</name>
        <dbReference type="ChEBI" id="CHEBI:456215"/>
    </ligand>
</feature>
<feature type="binding site" evidence="4">
    <location>
        <begin position="85"/>
        <end position="88"/>
    </location>
    <ligand>
        <name>AMP</name>
        <dbReference type="ChEBI" id="CHEBI:456215"/>
    </ligand>
</feature>
<keyword evidence="3 4" id="KW-0418">Kinase</keyword>
<evidence type="ECO:0000256" key="6">
    <source>
        <dbReference type="RuleBase" id="RU003331"/>
    </source>
</evidence>
<comment type="pathway">
    <text evidence="4">Purine metabolism; AMP biosynthesis via salvage pathway; AMP from ADP: step 1/1.</text>
</comment>
<dbReference type="NCBIfam" id="NF001381">
    <property type="entry name" value="PRK00279.1-3"/>
    <property type="match status" value="1"/>
</dbReference>
<feature type="binding site" evidence="4">
    <location>
        <position position="149"/>
    </location>
    <ligand>
        <name>Zn(2+)</name>
        <dbReference type="ChEBI" id="CHEBI:29105"/>
        <note>structural</note>
    </ligand>
</feature>
<feature type="domain" description="Adenylate kinase active site lid" evidence="7">
    <location>
        <begin position="127"/>
        <end position="161"/>
    </location>
</feature>
<dbReference type="InterPro" id="IPR000850">
    <property type="entry name" value="Adenylat/UMP-CMP_kin"/>
</dbReference>
<comment type="domain">
    <text evidence="4">Consists of three domains, a large central CORE domain and two small peripheral domains, NMPbind and LID, which undergo movements during catalysis. The LID domain closes over the site of phosphoryl transfer upon ATP binding. Assembling and dissambling the active center during each catalytic cycle provides an effective means to prevent ATP hydrolysis. Some bacteria have evolved a zinc-coordinating structure that stabilizes the LID domain.</text>
</comment>
<keyword evidence="4" id="KW-0545">Nucleotide biosynthesis</keyword>
<evidence type="ECO:0000313" key="9">
    <source>
        <dbReference type="Proteomes" id="UP000198535"/>
    </source>
</evidence>
<dbReference type="FunFam" id="3.40.50.300:FF:000106">
    <property type="entry name" value="Adenylate kinase mitochondrial"/>
    <property type="match status" value="1"/>
</dbReference>
<keyword evidence="1 4" id="KW-0808">Transferase</keyword>
<dbReference type="STRING" id="487685.SAMN04488696_2569"/>
<keyword evidence="4 6" id="KW-0067">ATP-binding</keyword>
<dbReference type="CDD" id="cd01428">
    <property type="entry name" value="ADK"/>
    <property type="match status" value="1"/>
</dbReference>
<dbReference type="NCBIfam" id="NF001380">
    <property type="entry name" value="PRK00279.1-2"/>
    <property type="match status" value="1"/>
</dbReference>
<evidence type="ECO:0000256" key="4">
    <source>
        <dbReference type="HAMAP-Rule" id="MF_00235"/>
    </source>
</evidence>
<feature type="binding site" evidence="4">
    <location>
        <begin position="135"/>
        <end position="136"/>
    </location>
    <ligand>
        <name>ATP</name>
        <dbReference type="ChEBI" id="CHEBI:30616"/>
    </ligand>
</feature>
<evidence type="ECO:0000256" key="5">
    <source>
        <dbReference type="RuleBase" id="RU003330"/>
    </source>
</evidence>
<accession>A0A1I4U540</accession>
<dbReference type="InterPro" id="IPR006259">
    <property type="entry name" value="Adenyl_kin_sub"/>
</dbReference>
<feature type="binding site" evidence="4">
    <location>
        <begin position="57"/>
        <end position="59"/>
    </location>
    <ligand>
        <name>AMP</name>
        <dbReference type="ChEBI" id="CHEBI:456215"/>
    </ligand>
</feature>
<keyword evidence="4" id="KW-0963">Cytoplasm</keyword>
<dbReference type="AlphaFoldDB" id="A0A1I4U540"/>
<feature type="binding site" evidence="4">
    <location>
        <position position="159"/>
    </location>
    <ligand>
        <name>AMP</name>
        <dbReference type="ChEBI" id="CHEBI:456215"/>
    </ligand>
</feature>
<comment type="catalytic activity">
    <reaction evidence="4 6">
        <text>AMP + ATP = 2 ADP</text>
        <dbReference type="Rhea" id="RHEA:12973"/>
        <dbReference type="ChEBI" id="CHEBI:30616"/>
        <dbReference type="ChEBI" id="CHEBI:456215"/>
        <dbReference type="ChEBI" id="CHEBI:456216"/>
        <dbReference type="EC" id="2.7.4.3"/>
    </reaction>
</comment>
<feature type="binding site" evidence="4">
    <location>
        <position position="31"/>
    </location>
    <ligand>
        <name>AMP</name>
        <dbReference type="ChEBI" id="CHEBI:456215"/>
    </ligand>
</feature>
<dbReference type="GO" id="GO:0005524">
    <property type="term" value="F:ATP binding"/>
    <property type="evidence" value="ECO:0007669"/>
    <property type="project" value="UniProtKB-UniRule"/>
</dbReference>
<dbReference type="GO" id="GO:0005737">
    <property type="term" value="C:cytoplasm"/>
    <property type="evidence" value="ECO:0007669"/>
    <property type="project" value="UniProtKB-SubCell"/>
</dbReference>
<evidence type="ECO:0000256" key="2">
    <source>
        <dbReference type="ARBA" id="ARBA00022741"/>
    </source>
</evidence>
<evidence type="ECO:0000256" key="1">
    <source>
        <dbReference type="ARBA" id="ARBA00022679"/>
    </source>
</evidence>
<proteinExistence type="inferred from homology"/>
<dbReference type="NCBIfam" id="NF011100">
    <property type="entry name" value="PRK14527.1"/>
    <property type="match status" value="1"/>
</dbReference>
<dbReference type="EMBL" id="FOUJ01000006">
    <property type="protein sequence ID" value="SFM84148.1"/>
    <property type="molecule type" value="Genomic_DNA"/>
</dbReference>
<dbReference type="NCBIfam" id="TIGR01351">
    <property type="entry name" value="adk"/>
    <property type="match status" value="1"/>
</dbReference>
<feature type="binding site" evidence="4">
    <location>
        <position position="130"/>
    </location>
    <ligand>
        <name>Zn(2+)</name>
        <dbReference type="ChEBI" id="CHEBI:29105"/>
        <note>structural</note>
    </ligand>
</feature>
<name>A0A1I4U540_9EURY</name>
<comment type="similarity">
    <text evidence="4 5">Belongs to the adenylate kinase family.</text>
</comment>
<feature type="binding site" evidence="4">
    <location>
        <position position="92"/>
    </location>
    <ligand>
        <name>AMP</name>
        <dbReference type="ChEBI" id="CHEBI:456215"/>
    </ligand>
</feature>
<sequence>MNIALFGPPGAGKGTQAKELSKHYNIPHISTGDILRANVRDGTELGLKAKQYMDKGELVPDEVLIGLIRNRLTEPDCEAGYLLDGYPRTIPQADALKDILSEISKPLDSVINIEVSDEELVKRLSGRRSCTCGESYHVMFNPPEKEGVCNACGAELYQRDDDEEEVIRQRLAVYNDKTKPLIDYYDNAGLLVNVNGAGAVDAVFADVCKIMDQYK</sequence>
<dbReference type="SUPFAM" id="SSF52540">
    <property type="entry name" value="P-loop containing nucleoside triphosphate hydrolases"/>
    <property type="match status" value="1"/>
</dbReference>
<dbReference type="Pfam" id="PF00406">
    <property type="entry name" value="ADK"/>
    <property type="match status" value="1"/>
</dbReference>
<comment type="caution">
    <text evidence="4">Lacks conserved residue(s) required for the propagation of feature annotation.</text>
</comment>
<evidence type="ECO:0000313" key="8">
    <source>
        <dbReference type="EMBL" id="SFM84148.1"/>
    </source>
</evidence>
<dbReference type="PROSITE" id="PS00113">
    <property type="entry name" value="ADENYLATE_KINASE"/>
    <property type="match status" value="1"/>
</dbReference>
<dbReference type="RefSeq" id="WP_091937562.1">
    <property type="nucleotide sequence ID" value="NZ_FOUJ01000006.1"/>
</dbReference>
<gene>
    <name evidence="4" type="primary">adk</name>
    <name evidence="8" type="ORF">SAMN04488696_2569</name>
</gene>
<feature type="region of interest" description="NMP" evidence="4">
    <location>
        <begin position="30"/>
        <end position="59"/>
    </location>
</feature>
<dbReference type="UniPathway" id="UPA00588">
    <property type="reaction ID" value="UER00649"/>
</dbReference>
<keyword evidence="9" id="KW-1185">Reference proteome</keyword>
<comment type="function">
    <text evidence="4">Catalyzes the reversible transfer of the terminal phosphate group between ATP and AMP. Plays an important role in cellular energy homeostasis and in adenine nucleotide metabolism.</text>
</comment>
<feature type="binding site" evidence="4">
    <location>
        <begin position="10"/>
        <end position="15"/>
    </location>
    <ligand>
        <name>ATP</name>
        <dbReference type="ChEBI" id="CHEBI:30616"/>
    </ligand>
</feature>